<dbReference type="PATRIC" id="fig|1447256.3.peg.1601"/>
<evidence type="ECO:0008006" key="4">
    <source>
        <dbReference type="Google" id="ProtNLM"/>
    </source>
</evidence>
<reference evidence="2 3" key="1">
    <citation type="submission" date="2014-01" db="EMBL/GenBank/DDBJ databases">
        <title>Development of a Comparative Genomic Fingerprinting Assay for High Resolution Genotyping of Arcobacter butzleri.</title>
        <authorList>
            <person name="Webb A.L."/>
            <person name="Inglis G.D."/>
            <person name="Kruczkiewicz P."/>
            <person name="Selinger L.B."/>
            <person name="Taboada E.N."/>
        </authorList>
    </citation>
    <scope>NUCLEOTIDE SEQUENCE [LARGE SCALE GENOMIC DNA]</scope>
    <source>
        <strain evidence="2 3">L348</strain>
    </source>
</reference>
<dbReference type="AlphaFoldDB" id="A0A0G9JWX0"/>
<sequence length="444" mass="53940">MKNYVNVHFKKYSKDKLEIIKKHNLDRLNFGNKIDYLLPKDKILDKNIHFRFNNFDELEQKRQNYLKEKNKKDFQKIHLLEFVISLSSDQIMDCLKNGENVDRGFINFKNEIEKEFKVDALFIDIHKDEGYIKENGEVQYNYHAHLTTTNFDLEKGLIVSSNFQRKDLSKMQDLAKRSFEKFGFERGESVHKTYKKHLKRNEFVKEIQQNELKKGFVEISKVKKELKEIYTLFNQQKNEIKILRNRYEKNSLEYNNLNLKYIELQKQEKVKREEYKNLDSEIRKIKLEKLEFEYLEKDTKDKIKEIILQNTKKETTMLGKEFFKIEDRNKFYNEILKVSNKNIKVQNIENEQQKKEIEKLKKENQNLKNELEQQKFLTKKIKDSFEIKHLENEILLKKVNKLKNRSKNISSFFKQKNIRMNDLKKYLTNQKSYIKSSFMQKSLI</sequence>
<evidence type="ECO:0000256" key="1">
    <source>
        <dbReference type="SAM" id="Coils"/>
    </source>
</evidence>
<feature type="coiled-coil region" evidence="1">
    <location>
        <begin position="338"/>
        <end position="380"/>
    </location>
</feature>
<comment type="caution">
    <text evidence="2">The sequence shown here is derived from an EMBL/GenBank/DDBJ whole genome shotgun (WGS) entry which is preliminary data.</text>
</comment>
<keyword evidence="1" id="KW-0175">Coiled coil</keyword>
<feature type="coiled-coil region" evidence="1">
    <location>
        <begin position="233"/>
        <end position="281"/>
    </location>
</feature>
<dbReference type="RefSeq" id="WP_046996937.1">
    <property type="nucleotide sequence ID" value="NZ_JAIQ01000117.1"/>
</dbReference>
<evidence type="ECO:0000313" key="2">
    <source>
        <dbReference type="EMBL" id="KLD98665.1"/>
    </source>
</evidence>
<name>A0A0G9JWX0_9BACT</name>
<evidence type="ECO:0000313" key="3">
    <source>
        <dbReference type="Proteomes" id="UP000035514"/>
    </source>
</evidence>
<accession>A0A0G9JWX0</accession>
<gene>
    <name evidence="2" type="ORF">AA20_08210</name>
</gene>
<proteinExistence type="predicted"/>
<dbReference type="Proteomes" id="UP000035514">
    <property type="component" value="Unassembled WGS sequence"/>
</dbReference>
<dbReference type="EMBL" id="JAIQ01000117">
    <property type="protein sequence ID" value="KLD98665.1"/>
    <property type="molecule type" value="Genomic_DNA"/>
</dbReference>
<protein>
    <recommendedName>
        <fullName evidence="4">Mobilization protein</fullName>
    </recommendedName>
</protein>
<organism evidence="2 3">
    <name type="scientific">Aliarcobacter butzleri L348</name>
    <dbReference type="NCBI Taxonomy" id="1447256"/>
    <lineage>
        <taxon>Bacteria</taxon>
        <taxon>Pseudomonadati</taxon>
        <taxon>Campylobacterota</taxon>
        <taxon>Epsilonproteobacteria</taxon>
        <taxon>Campylobacterales</taxon>
        <taxon>Arcobacteraceae</taxon>
        <taxon>Aliarcobacter</taxon>
    </lineage>
</organism>